<organism evidence="1 2">
    <name type="scientific">Microscilla marina ATCC 23134</name>
    <dbReference type="NCBI Taxonomy" id="313606"/>
    <lineage>
        <taxon>Bacteria</taxon>
        <taxon>Pseudomonadati</taxon>
        <taxon>Bacteroidota</taxon>
        <taxon>Cytophagia</taxon>
        <taxon>Cytophagales</taxon>
        <taxon>Microscillaceae</taxon>
        <taxon>Microscilla</taxon>
    </lineage>
</organism>
<sequence>MNSICRDLKTRQLSQVLWQQKVEELLQKISLEDLLKWIDFERLARQMKYPDLGVTTGRVRFPRLAGVPTHTVFTKKVFGMTKGRAIIPHGHNNMSSAHLILKGSFEVKHYDKIQENIREMIIKPSIHQISKAGVATSISDQKDNVHWYKALSDKAYTFDIIMFNLNPAYGKPYDVSNIDPLAGKNIGKGLLQVPKLTVHRH</sequence>
<evidence type="ECO:0000313" key="1">
    <source>
        <dbReference type="EMBL" id="EAY26326.1"/>
    </source>
</evidence>
<evidence type="ECO:0000313" key="2">
    <source>
        <dbReference type="Proteomes" id="UP000004095"/>
    </source>
</evidence>
<reference evidence="1 2" key="1">
    <citation type="submission" date="2007-01" db="EMBL/GenBank/DDBJ databases">
        <authorList>
            <person name="Haygood M."/>
            <person name="Podell S."/>
            <person name="Anderson C."/>
            <person name="Hopkinson B."/>
            <person name="Roe K."/>
            <person name="Barbeau K."/>
            <person name="Gaasterland T."/>
            <person name="Ferriera S."/>
            <person name="Johnson J."/>
            <person name="Kravitz S."/>
            <person name="Beeson K."/>
            <person name="Sutton G."/>
            <person name="Rogers Y.-H."/>
            <person name="Friedman R."/>
            <person name="Frazier M."/>
            <person name="Venter J.C."/>
        </authorList>
    </citation>
    <scope>NUCLEOTIDE SEQUENCE [LARGE SCALE GENOMIC DNA]</scope>
    <source>
        <strain evidence="1 2">ATCC 23134</strain>
    </source>
</reference>
<dbReference type="AlphaFoldDB" id="A1ZTA4"/>
<keyword evidence="2" id="KW-1185">Reference proteome</keyword>
<dbReference type="RefSeq" id="WP_002701086.1">
    <property type="nucleotide sequence ID" value="NZ_AAWS01000035.1"/>
</dbReference>
<protein>
    <submittedName>
        <fullName evidence="1">Uncharacterized protein</fullName>
    </submittedName>
</protein>
<dbReference type="Proteomes" id="UP000004095">
    <property type="component" value="Unassembled WGS sequence"/>
</dbReference>
<dbReference type="EMBL" id="AAWS01000035">
    <property type="protein sequence ID" value="EAY26326.1"/>
    <property type="molecule type" value="Genomic_DNA"/>
</dbReference>
<comment type="caution">
    <text evidence="1">The sequence shown here is derived from an EMBL/GenBank/DDBJ whole genome shotgun (WGS) entry which is preliminary data.</text>
</comment>
<accession>A1ZTA4</accession>
<proteinExistence type="predicted"/>
<dbReference type="OrthoDB" id="7432190at2"/>
<dbReference type="eggNOG" id="ENOG50311YD">
    <property type="taxonomic scope" value="Bacteria"/>
</dbReference>
<name>A1ZTA4_MICM2</name>
<gene>
    <name evidence="1" type="ORF">M23134_04604</name>
</gene>
<dbReference type="InterPro" id="IPR011051">
    <property type="entry name" value="RmlC_Cupin_sf"/>
</dbReference>
<dbReference type="SUPFAM" id="SSF51182">
    <property type="entry name" value="RmlC-like cupins"/>
    <property type="match status" value="1"/>
</dbReference>